<dbReference type="AlphaFoldDB" id="A0A090I3K9"/>
<proteinExistence type="inferred from homology"/>
<evidence type="ECO:0000259" key="3">
    <source>
        <dbReference type="Pfam" id="PF00148"/>
    </source>
</evidence>
<dbReference type="CDD" id="cd01965">
    <property type="entry name" value="Nitrogenase_MoFe_beta_like"/>
    <property type="match status" value="1"/>
</dbReference>
<accession>A0A090I3K9</accession>
<comment type="similarity">
    <text evidence="2">Belongs to the NifD/NifK/NifE/NifN family.</text>
</comment>
<dbReference type="EC" id="1.18.6.1" evidence="5"/>
<organism evidence="5">
    <name type="scientific">Methanobacterium formicicum</name>
    <dbReference type="NCBI Taxonomy" id="2162"/>
    <lineage>
        <taxon>Archaea</taxon>
        <taxon>Methanobacteriati</taxon>
        <taxon>Methanobacteriota</taxon>
        <taxon>Methanomada group</taxon>
        <taxon>Methanobacteria</taxon>
        <taxon>Methanobacteriales</taxon>
        <taxon>Methanobacteriaceae</taxon>
        <taxon>Methanobacterium</taxon>
    </lineage>
</organism>
<dbReference type="EMBL" id="LN515531">
    <property type="protein sequence ID" value="CEA13843.1"/>
    <property type="molecule type" value="Genomic_DNA"/>
</dbReference>
<dbReference type="OrthoDB" id="61861at2157"/>
<dbReference type="InterPro" id="IPR000510">
    <property type="entry name" value="Nase/OxRdtase_comp1"/>
</dbReference>
<reference evidence="5" key="2">
    <citation type="submission" date="2014-08" db="EMBL/GenBank/DDBJ databases">
        <authorList>
            <person name="Wibberg D."/>
        </authorList>
    </citation>
    <scope>NUCLEOTIDE SEQUENCE</scope>
</reference>
<evidence type="ECO:0000313" key="7">
    <source>
        <dbReference type="Proteomes" id="UP000062768"/>
    </source>
</evidence>
<dbReference type="KEGG" id="mfc:BRM9_0194"/>
<dbReference type="STRING" id="2162.BRM9_0194"/>
<dbReference type="GO" id="GO:0016163">
    <property type="term" value="F:nitrogenase activity"/>
    <property type="evidence" value="ECO:0007669"/>
    <property type="project" value="UniProtKB-EC"/>
</dbReference>
<dbReference type="InterPro" id="IPR000318">
    <property type="entry name" value="Nase_comp1_CS"/>
</dbReference>
<dbReference type="PANTHER" id="PTHR33712:SF7">
    <property type="entry name" value="LIGHT-INDEPENDENT PROTOCHLOROPHYLLIDE REDUCTASE SUBUNIT B"/>
    <property type="match status" value="1"/>
</dbReference>
<dbReference type="InterPro" id="IPR050152">
    <property type="entry name" value="ChlB/BchB/BchZ"/>
</dbReference>
<dbReference type="Proteomes" id="UP000062768">
    <property type="component" value="Chromosome I"/>
</dbReference>
<evidence type="ECO:0000313" key="5">
    <source>
        <dbReference type="EMBL" id="CEA13843.1"/>
    </source>
</evidence>
<evidence type="ECO:0000313" key="4">
    <source>
        <dbReference type="EMBL" id="AIS31023.1"/>
    </source>
</evidence>
<gene>
    <name evidence="5" type="primary">nifK</name>
    <name evidence="4" type="ORF">BRM9_0194</name>
    <name evidence="5" type="ORF">DSM1535_1510</name>
    <name evidence="6" type="ORF">MB9_0159</name>
</gene>
<dbReference type="Proteomes" id="UP000029661">
    <property type="component" value="Chromosome"/>
</dbReference>
<keyword evidence="5" id="KW-0560">Oxidoreductase</keyword>
<keyword evidence="7" id="KW-1185">Reference proteome</keyword>
<dbReference type="GeneID" id="26738428"/>
<dbReference type="PROSITE" id="PS00699">
    <property type="entry name" value="NITROGENASE_1_1"/>
    <property type="match status" value="1"/>
</dbReference>
<evidence type="ECO:0000313" key="6">
    <source>
        <dbReference type="EMBL" id="CEL23815.1"/>
    </source>
</evidence>
<sequence>MSSINVIEKERTLIINPLKTCQPLGAMFAVMGVHHGFPLVHGSQGCSTFVRYNFARHFREPAEIAVSSLHEDAAVFGGRKNINSGIKNLALRFKPDLIGAITTCSSEIIGDDVFGFVDTTKKELKEMSQDVKGLDKIEVIPIPTPSFVGNHFTGYDIGVKALVDNLAEATEPTEKVNIIPGMVNPGDIREIKHIMSLLGIEGVMLTDTSDPFDSPLRPSVTPTKPYFPKGGTTVDEIRDSANSKGTIALCKYAGSAANSLEKKHDVPAIIESPPIGLQNTDQFLRNLKTLTDCEIPESILDERGVLVDLIADNAARYLFDRKVAIYGDPDLTTGLARFVGELGMEPTMVCTGANSKTFTPDMEKISKETGSDIDVLFEQDMRSFEVYVKENPVDIMIGPSDGRLLAHDLGIPLIRTGFPVYDRIGYHRHPIVGYNGAARLMELITNAVLEKYYEQTHWKLQQ</sequence>
<dbReference type="PATRIC" id="fig|2162.10.peg.168"/>
<dbReference type="KEGG" id="mfi:DSM1535_1510"/>
<reference evidence="6" key="3">
    <citation type="submission" date="2014-09" db="EMBL/GenBank/DDBJ databases">
        <authorList>
            <person name="Bishop-Lilly K.A."/>
            <person name="Broomall S.M."/>
            <person name="Chain P.S."/>
            <person name="Chertkov O."/>
            <person name="Coyne S.R."/>
            <person name="Daligault H.E."/>
            <person name="Davenport K.W."/>
            <person name="Erkkila T."/>
            <person name="Frey K.G."/>
            <person name="Gibbons H.S."/>
            <person name="Gu W."/>
            <person name="Jaissle J."/>
            <person name="Johnson S.L."/>
            <person name="Koroleva G.I."/>
            <person name="Ladner J.T."/>
            <person name="Lo C.-C."/>
            <person name="Minogue T.D."/>
            <person name="Munk C."/>
            <person name="Palacios G.F."/>
            <person name="Redden C.L."/>
            <person name="Rosenzweig C.N."/>
            <person name="Scholz M.B."/>
            <person name="Teshima H."/>
            <person name="Xu Y."/>
        </authorList>
    </citation>
    <scope>NUCLEOTIDE SEQUENCE</scope>
    <source>
        <strain evidence="6">Mb9</strain>
    </source>
</reference>
<feature type="domain" description="Nitrogenase/oxidoreductase component 1" evidence="3">
    <location>
        <begin position="21"/>
        <end position="448"/>
    </location>
</feature>
<dbReference type="EMBL" id="LN734822">
    <property type="protein sequence ID" value="CEL23815.1"/>
    <property type="molecule type" value="Genomic_DNA"/>
</dbReference>
<dbReference type="SUPFAM" id="SSF53807">
    <property type="entry name" value="Helical backbone' metal receptor"/>
    <property type="match status" value="1"/>
</dbReference>
<dbReference type="PANTHER" id="PTHR33712">
    <property type="entry name" value="LIGHT-INDEPENDENT PROTOCHLOROPHYLLIDE REDUCTASE SUBUNIT B"/>
    <property type="match status" value="1"/>
</dbReference>
<dbReference type="PROSITE" id="PS00090">
    <property type="entry name" value="NITROGENASE_1_2"/>
    <property type="match status" value="1"/>
</dbReference>
<keyword evidence="1 2" id="KW-0535">Nitrogen fixation</keyword>
<protein>
    <submittedName>
        <fullName evidence="4">Nitrogenase beta subunit NifK</fullName>
    </submittedName>
    <submittedName>
        <fullName evidence="5">Nitrogenase molybdenum-iron protein beta chain</fullName>
        <ecNumber evidence="5">1.18.6.1</ecNumber>
    </submittedName>
</protein>
<name>A0A090I3K9_METFO</name>
<reference evidence="4" key="1">
    <citation type="submission" date="2013-12" db="EMBL/GenBank/DDBJ databases">
        <title>The complete genome sequence of Methanobacterium sp. BRM9.</title>
        <authorList>
            <consortium name="Pastoral Greenhouse Gas Research Consortium"/>
            <person name="Kelly W.J."/>
            <person name="Leahy S.C."/>
            <person name="Perry R."/>
            <person name="Li D."/>
            <person name="Altermann E."/>
            <person name="Lambie S.C."/>
            <person name="Attwood G.T."/>
        </authorList>
    </citation>
    <scope>NUCLEOTIDE SEQUENCE [LARGE SCALE GENOMIC DNA]</scope>
    <source>
        <strain evidence="4">BRM9</strain>
    </source>
</reference>
<dbReference type="Pfam" id="PF00148">
    <property type="entry name" value="Oxidored_nitro"/>
    <property type="match status" value="1"/>
</dbReference>
<dbReference type="EMBL" id="CP006933">
    <property type="protein sequence ID" value="AIS31023.1"/>
    <property type="molecule type" value="Genomic_DNA"/>
</dbReference>
<dbReference type="Gene3D" id="3.40.50.1980">
    <property type="entry name" value="Nitrogenase molybdenum iron protein domain"/>
    <property type="match status" value="3"/>
</dbReference>
<evidence type="ECO:0000256" key="2">
    <source>
        <dbReference type="RuleBase" id="RU004021"/>
    </source>
</evidence>
<dbReference type="Gene3D" id="1.20.89.10">
    <property type="entry name" value="Nitrogenase Molybdenum-iron Protein, subunit B, domain 4"/>
    <property type="match status" value="1"/>
</dbReference>
<evidence type="ECO:0000256" key="1">
    <source>
        <dbReference type="ARBA" id="ARBA00023231"/>
    </source>
</evidence>
<dbReference type="RefSeq" id="WP_023991282.1">
    <property type="nucleotide sequence ID" value="NZ_CP006933.1"/>
</dbReference>